<accession>A0A0S8K186</accession>
<sequence length="64" mass="7033">MLRTVMDPAVGVRLDILDILAAKAQSMSAIQKKDNNFEISNFELRISDLFAAHYADTAIFGFGA</sequence>
<reference evidence="1 2" key="1">
    <citation type="journal article" date="2015" name="Microbiome">
        <title>Genomic resolution of linkages in carbon, nitrogen, and sulfur cycling among widespread estuary sediment bacteria.</title>
        <authorList>
            <person name="Baker B.J."/>
            <person name="Lazar C.S."/>
            <person name="Teske A.P."/>
            <person name="Dick G.J."/>
        </authorList>
    </citation>
    <scope>NUCLEOTIDE SEQUENCE [LARGE SCALE GENOMIC DNA]</scope>
    <source>
        <strain evidence="1">SM1_77</strain>
    </source>
</reference>
<gene>
    <name evidence="1" type="ORF">AMJ74_01960</name>
</gene>
<dbReference type="AlphaFoldDB" id="A0A0S8K186"/>
<comment type="caution">
    <text evidence="1">The sequence shown here is derived from an EMBL/GenBank/DDBJ whole genome shotgun (WGS) entry which is preliminary data.</text>
</comment>
<evidence type="ECO:0000313" key="2">
    <source>
        <dbReference type="Proteomes" id="UP000050975"/>
    </source>
</evidence>
<name>A0A0S8K186_UNCW3</name>
<dbReference type="EMBL" id="LJVE01000021">
    <property type="protein sequence ID" value="KPL15196.1"/>
    <property type="molecule type" value="Genomic_DNA"/>
</dbReference>
<organism evidence="1 2">
    <name type="scientific">candidate division WOR_3 bacterium SM1_77</name>
    <dbReference type="NCBI Taxonomy" id="1703778"/>
    <lineage>
        <taxon>Bacteria</taxon>
        <taxon>Bacteria division WOR-3</taxon>
    </lineage>
</organism>
<protein>
    <submittedName>
        <fullName evidence="1">Uncharacterized protein</fullName>
    </submittedName>
</protein>
<evidence type="ECO:0000313" key="1">
    <source>
        <dbReference type="EMBL" id="KPL15196.1"/>
    </source>
</evidence>
<proteinExistence type="predicted"/>
<dbReference type="Proteomes" id="UP000050975">
    <property type="component" value="Unassembled WGS sequence"/>
</dbReference>